<proteinExistence type="predicted"/>
<sequence length="85" mass="9524">MRWMGIGSAHPFQRIIICSDGLSFLWSSVSLKSISVMRTKNPISQAEEKFEILKTGRGTLMTGLVKPFCCALSYVRAPCLQYEAH</sequence>
<keyword evidence="2" id="KW-1185">Reference proteome</keyword>
<accession>A0AAD6QCE2</accession>
<evidence type="ECO:0000313" key="1">
    <source>
        <dbReference type="EMBL" id="KAJ6984953.1"/>
    </source>
</evidence>
<dbReference type="Proteomes" id="UP001164929">
    <property type="component" value="Chromosome 9"/>
</dbReference>
<reference evidence="1" key="1">
    <citation type="journal article" date="2023" name="Mol. Ecol. Resour.">
        <title>Chromosome-level genome assembly of a triploid poplar Populus alba 'Berolinensis'.</title>
        <authorList>
            <person name="Chen S."/>
            <person name="Yu Y."/>
            <person name="Wang X."/>
            <person name="Wang S."/>
            <person name="Zhang T."/>
            <person name="Zhou Y."/>
            <person name="He R."/>
            <person name="Meng N."/>
            <person name="Wang Y."/>
            <person name="Liu W."/>
            <person name="Liu Z."/>
            <person name="Liu J."/>
            <person name="Guo Q."/>
            <person name="Huang H."/>
            <person name="Sederoff R.R."/>
            <person name="Wang G."/>
            <person name="Qu G."/>
            <person name="Chen S."/>
        </authorList>
    </citation>
    <scope>NUCLEOTIDE SEQUENCE</scope>
    <source>
        <strain evidence="1">SC-2020</strain>
    </source>
</reference>
<dbReference type="AlphaFoldDB" id="A0AAD6QCE2"/>
<protein>
    <submittedName>
        <fullName evidence="1">Uncharacterized protein</fullName>
    </submittedName>
</protein>
<name>A0AAD6QCE2_9ROSI</name>
<comment type="caution">
    <text evidence="1">The sequence shown here is derived from an EMBL/GenBank/DDBJ whole genome shotgun (WGS) entry which is preliminary data.</text>
</comment>
<gene>
    <name evidence="1" type="ORF">NC653_023063</name>
</gene>
<organism evidence="1 2">
    <name type="scientific">Populus alba x Populus x berolinensis</name>
    <dbReference type="NCBI Taxonomy" id="444605"/>
    <lineage>
        <taxon>Eukaryota</taxon>
        <taxon>Viridiplantae</taxon>
        <taxon>Streptophyta</taxon>
        <taxon>Embryophyta</taxon>
        <taxon>Tracheophyta</taxon>
        <taxon>Spermatophyta</taxon>
        <taxon>Magnoliopsida</taxon>
        <taxon>eudicotyledons</taxon>
        <taxon>Gunneridae</taxon>
        <taxon>Pentapetalae</taxon>
        <taxon>rosids</taxon>
        <taxon>fabids</taxon>
        <taxon>Malpighiales</taxon>
        <taxon>Salicaceae</taxon>
        <taxon>Saliceae</taxon>
        <taxon>Populus</taxon>
    </lineage>
</organism>
<dbReference type="EMBL" id="JAQIZT010000009">
    <property type="protein sequence ID" value="KAJ6984953.1"/>
    <property type="molecule type" value="Genomic_DNA"/>
</dbReference>
<evidence type="ECO:0000313" key="2">
    <source>
        <dbReference type="Proteomes" id="UP001164929"/>
    </source>
</evidence>